<dbReference type="Proteomes" id="UP001628091">
    <property type="component" value="Unassembled WGS sequence"/>
</dbReference>
<keyword evidence="1" id="KW-0812">Transmembrane</keyword>
<reference evidence="3 4" key="1">
    <citation type="submission" date="2024-10" db="EMBL/GenBank/DDBJ databases">
        <title>Isolation, draft genome sequencing and identification of Phyllobacterium sp. NSA23, isolated from leaf soil.</title>
        <authorList>
            <person name="Akita H."/>
        </authorList>
    </citation>
    <scope>NUCLEOTIDE SEQUENCE [LARGE SCALE GENOMIC DNA]</scope>
    <source>
        <strain evidence="3 4">NSA23</strain>
    </source>
</reference>
<evidence type="ECO:0000313" key="3">
    <source>
        <dbReference type="EMBL" id="GAB1580855.1"/>
    </source>
</evidence>
<dbReference type="RefSeq" id="WP_407863785.1">
    <property type="nucleotide sequence ID" value="NZ_BAAFZP010000001.1"/>
</dbReference>
<name>A0ABQ0GW07_9HYPH</name>
<dbReference type="PANTHER" id="PTHR30336:SF20">
    <property type="entry name" value="DUF218 DOMAIN-CONTAINING PROTEIN"/>
    <property type="match status" value="1"/>
</dbReference>
<feature type="domain" description="DUF218" evidence="2">
    <location>
        <begin position="57"/>
        <end position="160"/>
    </location>
</feature>
<dbReference type="CDD" id="cd06259">
    <property type="entry name" value="YdcF-like"/>
    <property type="match status" value="1"/>
</dbReference>
<evidence type="ECO:0000259" key="2">
    <source>
        <dbReference type="Pfam" id="PF02698"/>
    </source>
</evidence>
<evidence type="ECO:0000256" key="1">
    <source>
        <dbReference type="SAM" id="Phobius"/>
    </source>
</evidence>
<proteinExistence type="predicted"/>
<accession>A0ABQ0GW07</accession>
<sequence length="220" mass="23990">MSTARAGHASAPGSIGKYGLVLLGGLILCAMLAAGALAAIYWADPLLTVRSRPAKADVIVVLGGDGPARADHAAGLWREGRAPAVLVSGDGDCFSIRYQMMRRGVPRSAIKVECLSGSTWQNALYSAPYLEQLDVRSAVMVTNWFHSRRAVESFTAICPHIQWMSAVVEPPDTFWRTVFGPYGVAILKEYPKLLWYRLRFFPTNRAWAGTGACSDMEPRT</sequence>
<keyword evidence="4" id="KW-1185">Reference proteome</keyword>
<dbReference type="PANTHER" id="PTHR30336">
    <property type="entry name" value="INNER MEMBRANE PROTEIN, PROBABLE PERMEASE"/>
    <property type="match status" value="1"/>
</dbReference>
<gene>
    <name evidence="3" type="ORF">PPNSA23_07980</name>
</gene>
<dbReference type="InterPro" id="IPR003848">
    <property type="entry name" value="DUF218"/>
</dbReference>
<dbReference type="Pfam" id="PF02698">
    <property type="entry name" value="DUF218"/>
    <property type="match status" value="1"/>
</dbReference>
<dbReference type="InterPro" id="IPR014729">
    <property type="entry name" value="Rossmann-like_a/b/a_fold"/>
</dbReference>
<keyword evidence="1" id="KW-0472">Membrane</keyword>
<keyword evidence="1" id="KW-1133">Transmembrane helix</keyword>
<feature type="transmembrane region" description="Helical" evidence="1">
    <location>
        <begin position="20"/>
        <end position="43"/>
    </location>
</feature>
<dbReference type="InterPro" id="IPR051599">
    <property type="entry name" value="Cell_Envelope_Assoc"/>
</dbReference>
<organism evidence="3 4">
    <name type="scientific">Phyllobacterium phragmitis</name>
    <dbReference type="NCBI Taxonomy" id="2670329"/>
    <lineage>
        <taxon>Bacteria</taxon>
        <taxon>Pseudomonadati</taxon>
        <taxon>Pseudomonadota</taxon>
        <taxon>Alphaproteobacteria</taxon>
        <taxon>Hyphomicrobiales</taxon>
        <taxon>Phyllobacteriaceae</taxon>
        <taxon>Phyllobacterium</taxon>
    </lineage>
</organism>
<evidence type="ECO:0000313" key="4">
    <source>
        <dbReference type="Proteomes" id="UP001628091"/>
    </source>
</evidence>
<dbReference type="EMBL" id="BAAFZP010000001">
    <property type="protein sequence ID" value="GAB1580855.1"/>
    <property type="molecule type" value="Genomic_DNA"/>
</dbReference>
<protein>
    <recommendedName>
        <fullName evidence="2">DUF218 domain-containing protein</fullName>
    </recommendedName>
</protein>
<dbReference type="Gene3D" id="3.40.50.620">
    <property type="entry name" value="HUPs"/>
    <property type="match status" value="1"/>
</dbReference>
<comment type="caution">
    <text evidence="3">The sequence shown here is derived from an EMBL/GenBank/DDBJ whole genome shotgun (WGS) entry which is preliminary data.</text>
</comment>